<evidence type="ECO:0000256" key="1">
    <source>
        <dbReference type="SAM" id="SignalP"/>
    </source>
</evidence>
<dbReference type="PROSITE" id="PS51257">
    <property type="entry name" value="PROKAR_LIPOPROTEIN"/>
    <property type="match status" value="1"/>
</dbReference>
<dbReference type="Proteomes" id="UP000590647">
    <property type="component" value="Unassembled WGS sequence"/>
</dbReference>
<feature type="signal peptide" evidence="1">
    <location>
        <begin position="1"/>
        <end position="23"/>
    </location>
</feature>
<protein>
    <submittedName>
        <fullName evidence="2">ABC-type glycerol-3-phosphate transport system substrate-binding protein</fullName>
    </submittedName>
</protein>
<dbReference type="EMBL" id="JACHNE010000001">
    <property type="protein sequence ID" value="MBB5798756.1"/>
    <property type="molecule type" value="Genomic_DNA"/>
</dbReference>
<organism evidence="2 3">
    <name type="scientific">Streptomyces caelestis</name>
    <dbReference type="NCBI Taxonomy" id="36816"/>
    <lineage>
        <taxon>Bacteria</taxon>
        <taxon>Bacillati</taxon>
        <taxon>Actinomycetota</taxon>
        <taxon>Actinomycetes</taxon>
        <taxon>Kitasatosporales</taxon>
        <taxon>Streptomycetaceae</taxon>
        <taxon>Streptomyces</taxon>
    </lineage>
</organism>
<dbReference type="Pfam" id="PF01547">
    <property type="entry name" value="SBP_bac_1"/>
    <property type="match status" value="1"/>
</dbReference>
<dbReference type="RefSeq" id="WP_184990587.1">
    <property type="nucleotide sequence ID" value="NZ_JACHNE010000001.1"/>
</dbReference>
<reference evidence="2 3" key="1">
    <citation type="submission" date="2020-08" db="EMBL/GenBank/DDBJ databases">
        <title>Sequencing the genomes of 1000 actinobacteria strains.</title>
        <authorList>
            <person name="Klenk H.-P."/>
        </authorList>
    </citation>
    <scope>NUCLEOTIDE SEQUENCE [LARGE SCALE GENOMIC DNA]</scope>
    <source>
        <strain evidence="2 3">DSM 40084</strain>
    </source>
</reference>
<proteinExistence type="predicted"/>
<gene>
    <name evidence="2" type="ORF">HDA41_006720</name>
</gene>
<dbReference type="PANTHER" id="PTHR43649">
    <property type="entry name" value="ARABINOSE-BINDING PROTEIN-RELATED"/>
    <property type="match status" value="1"/>
</dbReference>
<sequence length="421" mass="46357">MRPLTRRGVLRAGAALGTSAAIAGSTAACGASRRKDELVFGFHGDTVSIGIFRQIVALYRRKNPGSRISYTYADPSGFFRRLPLMFRAGTAPDVMIVAESWVSGLSELNAYADLASFIRRDGVDEGQWVPGALNPARIGDQVLCLPLIVYPKGVTYNKTLLDKLGIGPPQDGWRERDFVEMATEATSGSGNSRIWGMRNGFADPLIYDVPTVHGGLPFDPVTRKMTATDDRMASSFRLMYDLVRTRRVMPAAGRAQYAAGFSSGLFAMDTFLGYSLTSLNQQIGDRFEWGVAPYPKEWRGTFQSNNVAIFEGSKRKEEAWHFASFMAADPDAQRLLGSLGTPALRTAVKGWQRSLSASDRALPWDHMIEGMGQQVVAFQGGLFNKVWDLLKQQVEAMEARGVPVDEVLRVLQERGTQILRA</sequence>
<dbReference type="AlphaFoldDB" id="A0A7W9HB77"/>
<dbReference type="PROSITE" id="PS51318">
    <property type="entry name" value="TAT"/>
    <property type="match status" value="1"/>
</dbReference>
<comment type="caution">
    <text evidence="2">The sequence shown here is derived from an EMBL/GenBank/DDBJ whole genome shotgun (WGS) entry which is preliminary data.</text>
</comment>
<dbReference type="InterPro" id="IPR006059">
    <property type="entry name" value="SBP"/>
</dbReference>
<dbReference type="InterPro" id="IPR050490">
    <property type="entry name" value="Bact_solute-bd_prot1"/>
</dbReference>
<evidence type="ECO:0000313" key="3">
    <source>
        <dbReference type="Proteomes" id="UP000590647"/>
    </source>
</evidence>
<dbReference type="Gene3D" id="3.40.190.10">
    <property type="entry name" value="Periplasmic binding protein-like II"/>
    <property type="match status" value="1"/>
</dbReference>
<dbReference type="SUPFAM" id="SSF53850">
    <property type="entry name" value="Periplasmic binding protein-like II"/>
    <property type="match status" value="1"/>
</dbReference>
<keyword evidence="3" id="KW-1185">Reference proteome</keyword>
<dbReference type="InterPro" id="IPR006311">
    <property type="entry name" value="TAT_signal"/>
</dbReference>
<keyword evidence="1" id="KW-0732">Signal</keyword>
<evidence type="ECO:0000313" key="2">
    <source>
        <dbReference type="EMBL" id="MBB5798756.1"/>
    </source>
</evidence>
<feature type="chain" id="PRO_5039277115" evidence="1">
    <location>
        <begin position="24"/>
        <end position="421"/>
    </location>
</feature>
<dbReference type="PANTHER" id="PTHR43649:SF12">
    <property type="entry name" value="DIACETYLCHITOBIOSE BINDING PROTEIN DASA"/>
    <property type="match status" value="1"/>
</dbReference>
<name>A0A7W9HB77_9ACTN</name>
<accession>A0A7W9HB77</accession>